<reference evidence="1" key="1">
    <citation type="submission" date="2022-11" db="EMBL/GenBank/DDBJ databases">
        <title>Genome Resource of Sclerotinia nivalis Strain SnTB1, a Plant Pathogen Isolated from American Ginseng.</title>
        <authorList>
            <person name="Fan S."/>
        </authorList>
    </citation>
    <scope>NUCLEOTIDE SEQUENCE</scope>
    <source>
        <strain evidence="1">SnTB1</strain>
    </source>
</reference>
<name>A0A9X0DGV4_9HELO</name>
<evidence type="ECO:0000313" key="2">
    <source>
        <dbReference type="Proteomes" id="UP001152300"/>
    </source>
</evidence>
<sequence length="229" mass="26258">MHPQVQPSNNQAAAEFTLFLKLPADTSQDLVGYLESARMCEESDAEISKCLEDIVLSPEDWRALGLPEEKSPKLLINRDLDILSYDALDEKTHVKKDFGAPIIYPRLIKNLQAAPCAFVDLIEDGPPGSFEFWSPDQFMLDVVTFAHFPFQKLDKFILQDVNCKGTHQLDSPENRDGWKYNLTVMFHNEKARTPNCDFMVPEVIVRPGVKGQTFCDECQPDVRRRRRQR</sequence>
<dbReference type="Proteomes" id="UP001152300">
    <property type="component" value="Unassembled WGS sequence"/>
</dbReference>
<evidence type="ECO:0000313" key="1">
    <source>
        <dbReference type="EMBL" id="KAJ8060288.1"/>
    </source>
</evidence>
<protein>
    <submittedName>
        <fullName evidence="1">Uncharacterized protein</fullName>
    </submittedName>
</protein>
<proteinExistence type="predicted"/>
<accession>A0A9X0DGV4</accession>
<gene>
    <name evidence="1" type="ORF">OCU04_010625</name>
</gene>
<comment type="caution">
    <text evidence="1">The sequence shown here is derived from an EMBL/GenBank/DDBJ whole genome shotgun (WGS) entry which is preliminary data.</text>
</comment>
<keyword evidence="2" id="KW-1185">Reference proteome</keyword>
<dbReference type="EMBL" id="JAPEIS010000013">
    <property type="protein sequence ID" value="KAJ8060288.1"/>
    <property type="molecule type" value="Genomic_DNA"/>
</dbReference>
<dbReference type="AlphaFoldDB" id="A0A9X0DGV4"/>
<organism evidence="1 2">
    <name type="scientific">Sclerotinia nivalis</name>
    <dbReference type="NCBI Taxonomy" id="352851"/>
    <lineage>
        <taxon>Eukaryota</taxon>
        <taxon>Fungi</taxon>
        <taxon>Dikarya</taxon>
        <taxon>Ascomycota</taxon>
        <taxon>Pezizomycotina</taxon>
        <taxon>Leotiomycetes</taxon>
        <taxon>Helotiales</taxon>
        <taxon>Sclerotiniaceae</taxon>
        <taxon>Sclerotinia</taxon>
    </lineage>
</organism>